<comment type="caution">
    <text evidence="2">The sequence shown here is derived from an EMBL/GenBank/DDBJ whole genome shotgun (WGS) entry which is preliminary data.</text>
</comment>
<organism evidence="2 3">
    <name type="scientific">Paractinoplanes rhizophilus</name>
    <dbReference type="NCBI Taxonomy" id="1416877"/>
    <lineage>
        <taxon>Bacteria</taxon>
        <taxon>Bacillati</taxon>
        <taxon>Actinomycetota</taxon>
        <taxon>Actinomycetes</taxon>
        <taxon>Micromonosporales</taxon>
        <taxon>Micromonosporaceae</taxon>
        <taxon>Paractinoplanes</taxon>
    </lineage>
</organism>
<protein>
    <submittedName>
        <fullName evidence="2">AMP-binding protein</fullName>
    </submittedName>
</protein>
<feature type="domain" description="AMP-dependent synthetase/ligase" evidence="1">
    <location>
        <begin position="23"/>
        <end position="78"/>
    </location>
</feature>
<name>A0ABW2HUD2_9ACTN</name>
<keyword evidence="3" id="KW-1185">Reference proteome</keyword>
<proteinExistence type="predicted"/>
<dbReference type="SUPFAM" id="SSF56801">
    <property type="entry name" value="Acetyl-CoA synthetase-like"/>
    <property type="match status" value="1"/>
</dbReference>
<dbReference type="InterPro" id="IPR000873">
    <property type="entry name" value="AMP-dep_synth/lig_dom"/>
</dbReference>
<dbReference type="RefSeq" id="WP_378969227.1">
    <property type="nucleotide sequence ID" value="NZ_JBHTBJ010000011.1"/>
</dbReference>
<dbReference type="Gene3D" id="3.40.50.980">
    <property type="match status" value="1"/>
</dbReference>
<evidence type="ECO:0000313" key="2">
    <source>
        <dbReference type="EMBL" id="MFC7275743.1"/>
    </source>
</evidence>
<dbReference type="EMBL" id="JBHTBJ010000011">
    <property type="protein sequence ID" value="MFC7275743.1"/>
    <property type="molecule type" value="Genomic_DNA"/>
</dbReference>
<evidence type="ECO:0000313" key="3">
    <source>
        <dbReference type="Proteomes" id="UP001596548"/>
    </source>
</evidence>
<reference evidence="3" key="1">
    <citation type="journal article" date="2019" name="Int. J. Syst. Evol. Microbiol.">
        <title>The Global Catalogue of Microorganisms (GCM) 10K type strain sequencing project: providing services to taxonomists for standard genome sequencing and annotation.</title>
        <authorList>
            <consortium name="The Broad Institute Genomics Platform"/>
            <consortium name="The Broad Institute Genome Sequencing Center for Infectious Disease"/>
            <person name="Wu L."/>
            <person name="Ma J."/>
        </authorList>
    </citation>
    <scope>NUCLEOTIDE SEQUENCE [LARGE SCALE GENOMIC DNA]</scope>
    <source>
        <strain evidence="3">XZYJT-10</strain>
    </source>
</reference>
<sequence length="80" mass="8773">MDDTLARRCAETARGLTVPALLHRNATAFADLPALGMLGGERVRTWRELRDEIAALARGLADLGLRAGDRMLIMMPGRTR</sequence>
<accession>A0ABW2HUD2</accession>
<evidence type="ECO:0000259" key="1">
    <source>
        <dbReference type="Pfam" id="PF00501"/>
    </source>
</evidence>
<dbReference type="Pfam" id="PF00501">
    <property type="entry name" value="AMP-binding"/>
    <property type="match status" value="1"/>
</dbReference>
<dbReference type="Proteomes" id="UP001596548">
    <property type="component" value="Unassembled WGS sequence"/>
</dbReference>
<gene>
    <name evidence="2" type="ORF">ACFQS1_17275</name>
</gene>